<evidence type="ECO:0000313" key="4">
    <source>
        <dbReference type="Proteomes" id="UP000636264"/>
    </source>
</evidence>
<dbReference type="GO" id="GO:0004458">
    <property type="term" value="F:D-lactate dehydrogenase (cytochrome) activity"/>
    <property type="evidence" value="ECO:0007669"/>
    <property type="project" value="TreeGrafter"/>
</dbReference>
<gene>
    <name evidence="3" type="ORF">GCM10011385_19810</name>
</gene>
<evidence type="ECO:0000259" key="2">
    <source>
        <dbReference type="PROSITE" id="PS51387"/>
    </source>
</evidence>
<dbReference type="InterPro" id="IPR036318">
    <property type="entry name" value="FAD-bd_PCMH-like_sf"/>
</dbReference>
<evidence type="ECO:0000256" key="1">
    <source>
        <dbReference type="ARBA" id="ARBA00022827"/>
    </source>
</evidence>
<evidence type="ECO:0000313" key="3">
    <source>
        <dbReference type="EMBL" id="GGA65933.1"/>
    </source>
</evidence>
<reference evidence="3" key="1">
    <citation type="journal article" date="2014" name="Int. J. Syst. Evol. Microbiol.">
        <title>Complete genome sequence of Corynebacterium casei LMG S-19264T (=DSM 44701T), isolated from a smear-ripened cheese.</title>
        <authorList>
            <consortium name="US DOE Joint Genome Institute (JGI-PGF)"/>
            <person name="Walter F."/>
            <person name="Albersmeier A."/>
            <person name="Kalinowski J."/>
            <person name="Ruckert C."/>
        </authorList>
    </citation>
    <scope>NUCLEOTIDE SEQUENCE</scope>
    <source>
        <strain evidence="3">CGMCC 1.15320</strain>
    </source>
</reference>
<dbReference type="RefSeq" id="WP_188720898.1">
    <property type="nucleotide sequence ID" value="NZ_BMIF01000005.1"/>
</dbReference>
<dbReference type="Pfam" id="PF01565">
    <property type="entry name" value="FAD_binding_4"/>
    <property type="match status" value="1"/>
</dbReference>
<dbReference type="GO" id="GO:0071949">
    <property type="term" value="F:FAD binding"/>
    <property type="evidence" value="ECO:0007669"/>
    <property type="project" value="InterPro"/>
</dbReference>
<dbReference type="PANTHER" id="PTHR11748">
    <property type="entry name" value="D-LACTATE DEHYDROGENASE"/>
    <property type="match status" value="1"/>
</dbReference>
<dbReference type="Proteomes" id="UP000636264">
    <property type="component" value="Unassembled WGS sequence"/>
</dbReference>
<sequence length="468" mass="50775">MTSISGKTTIDWQAFSEALAPVETFDTPSIVKKRSRDFFWYSPILNRELGKSFGDLVAAPRSIAELEKCISVAYEQNVPTVLRGGGTGNYGQAVPLDGGLIIEITGVNGILEIGADTVHVEAGCKIKAINEALAEHGRELPIYPSTEALATIGGFIAGGSGGIGSITHGMLRDRKNIDSIGVLSMENPPKRHVFTGEDISSIHHAWGLNGVITDLVLRTIPARNWISVIAAFTTYRGAFEAGVAVGSNRDYELKLLTTVDGRIASLIRDLDGLNLNGRSLLLAMVDDAGAETLKALVEAQGGEVVFAADAAGVAAADLKPLTEFSYNHTTLQVLKNDRSVTYLQVTVRPPLDGAKIETLQGVFGDEVLMHHEFALLRGELVAFDLPVVRYTTDERIFELMRIYDAHGCPTSNPHVPFVEGGSMKPDYRHLAWKKRLDPKGLLNSGKSRHWNDVKHLSAEEIEQLPSRT</sequence>
<dbReference type="Gene3D" id="3.30.465.10">
    <property type="match status" value="1"/>
</dbReference>
<keyword evidence="4" id="KW-1185">Reference proteome</keyword>
<keyword evidence="1" id="KW-0274">FAD</keyword>
<dbReference type="GO" id="GO:0008720">
    <property type="term" value="F:D-lactate dehydrogenase (NAD+) activity"/>
    <property type="evidence" value="ECO:0007669"/>
    <property type="project" value="TreeGrafter"/>
</dbReference>
<proteinExistence type="predicted"/>
<dbReference type="InterPro" id="IPR006094">
    <property type="entry name" value="Oxid_FAD_bind_N"/>
</dbReference>
<comment type="caution">
    <text evidence="3">The sequence shown here is derived from an EMBL/GenBank/DDBJ whole genome shotgun (WGS) entry which is preliminary data.</text>
</comment>
<protein>
    <submittedName>
        <fullName evidence="3">FAD-linked oxidase</fullName>
    </submittedName>
</protein>
<dbReference type="InterPro" id="IPR016169">
    <property type="entry name" value="FAD-bd_PCMH_sub2"/>
</dbReference>
<dbReference type="GO" id="GO:1903457">
    <property type="term" value="P:lactate catabolic process"/>
    <property type="evidence" value="ECO:0007669"/>
    <property type="project" value="TreeGrafter"/>
</dbReference>
<dbReference type="InterPro" id="IPR016166">
    <property type="entry name" value="FAD-bd_PCMH"/>
</dbReference>
<keyword evidence="1" id="KW-0285">Flavoprotein</keyword>
<organism evidence="3 4">
    <name type="scientific">Nitratireductor aestuarii</name>
    <dbReference type="NCBI Taxonomy" id="1735103"/>
    <lineage>
        <taxon>Bacteria</taxon>
        <taxon>Pseudomonadati</taxon>
        <taxon>Pseudomonadota</taxon>
        <taxon>Alphaproteobacteria</taxon>
        <taxon>Hyphomicrobiales</taxon>
        <taxon>Phyllobacteriaceae</taxon>
        <taxon>Nitratireductor</taxon>
    </lineage>
</organism>
<dbReference type="AlphaFoldDB" id="A0A916RT15"/>
<dbReference type="SUPFAM" id="SSF56176">
    <property type="entry name" value="FAD-binding/transporter-associated domain-like"/>
    <property type="match status" value="1"/>
</dbReference>
<accession>A0A916RT15</accession>
<feature type="domain" description="FAD-binding PCMH-type" evidence="2">
    <location>
        <begin position="50"/>
        <end position="222"/>
    </location>
</feature>
<reference evidence="3" key="2">
    <citation type="submission" date="2020-09" db="EMBL/GenBank/DDBJ databases">
        <authorList>
            <person name="Sun Q."/>
            <person name="Zhou Y."/>
        </authorList>
    </citation>
    <scope>NUCLEOTIDE SEQUENCE</scope>
    <source>
        <strain evidence="3">CGMCC 1.15320</strain>
    </source>
</reference>
<dbReference type="EMBL" id="BMIF01000005">
    <property type="protein sequence ID" value="GGA65933.1"/>
    <property type="molecule type" value="Genomic_DNA"/>
</dbReference>
<dbReference type="PROSITE" id="PS51387">
    <property type="entry name" value="FAD_PCMH"/>
    <property type="match status" value="1"/>
</dbReference>
<dbReference type="PANTHER" id="PTHR11748:SF119">
    <property type="entry name" value="D-2-HYDROXYGLUTARATE DEHYDROGENASE"/>
    <property type="match status" value="1"/>
</dbReference>
<name>A0A916RT15_9HYPH</name>